<proteinExistence type="predicted"/>
<comment type="caution">
    <text evidence="1">The sequence shown here is derived from an EMBL/GenBank/DDBJ whole genome shotgun (WGS) entry which is preliminary data.</text>
</comment>
<gene>
    <name evidence="1" type="ORF">AVEN_249666_1</name>
</gene>
<organism evidence="1 2">
    <name type="scientific">Araneus ventricosus</name>
    <name type="common">Orbweaver spider</name>
    <name type="synonym">Epeira ventricosa</name>
    <dbReference type="NCBI Taxonomy" id="182803"/>
    <lineage>
        <taxon>Eukaryota</taxon>
        <taxon>Metazoa</taxon>
        <taxon>Ecdysozoa</taxon>
        <taxon>Arthropoda</taxon>
        <taxon>Chelicerata</taxon>
        <taxon>Arachnida</taxon>
        <taxon>Araneae</taxon>
        <taxon>Araneomorphae</taxon>
        <taxon>Entelegynae</taxon>
        <taxon>Araneoidea</taxon>
        <taxon>Araneidae</taxon>
        <taxon>Araneus</taxon>
    </lineage>
</organism>
<dbReference type="AlphaFoldDB" id="A0A4Y2PDR1"/>
<dbReference type="PANTHER" id="PTHR47331">
    <property type="entry name" value="PHD-TYPE DOMAIN-CONTAINING PROTEIN"/>
    <property type="match status" value="1"/>
</dbReference>
<evidence type="ECO:0000313" key="1">
    <source>
        <dbReference type="EMBL" id="GBN49199.1"/>
    </source>
</evidence>
<accession>A0A4Y2PDR1</accession>
<dbReference type="OrthoDB" id="5983986at2759"/>
<dbReference type="InterPro" id="IPR008042">
    <property type="entry name" value="Retrotrans_Pao"/>
</dbReference>
<reference evidence="1 2" key="1">
    <citation type="journal article" date="2019" name="Sci. Rep.">
        <title>Orb-weaving spider Araneus ventricosus genome elucidates the spidroin gene catalogue.</title>
        <authorList>
            <person name="Kono N."/>
            <person name="Nakamura H."/>
            <person name="Ohtoshi R."/>
            <person name="Moran D.A.P."/>
            <person name="Shinohara A."/>
            <person name="Yoshida Y."/>
            <person name="Fujiwara M."/>
            <person name="Mori M."/>
            <person name="Tomita M."/>
            <person name="Arakawa K."/>
        </authorList>
    </citation>
    <scope>NUCLEOTIDE SEQUENCE [LARGE SCALE GENOMIC DNA]</scope>
</reference>
<evidence type="ECO:0000313" key="2">
    <source>
        <dbReference type="Proteomes" id="UP000499080"/>
    </source>
</evidence>
<sequence>MNCWNLTHLLEFQQFIQVASDTLATRKLELLGWESSDPTDNSSSTTNVLGMVWERCSDYLCLNVTNITYDLPGILSEREILATTHEIFDSLGIACPVTLIPKLLLQRQWKLKLSWEQEFDSNIKSEFCKWLNDLKHLERLKIPRWLNWDLETQEILFKFIPPRSPVVGWLVGTSNRDDEESTDGESRCVRGKVQNGEVIRAVQNLYPLELTSTEELPSKFNQNCRCKNISPEQTPFDDAPVKSDGTIPADIQLSTITKTGRTVRIPRRLEL</sequence>
<protein>
    <submittedName>
        <fullName evidence="1">Uncharacterized protein</fullName>
    </submittedName>
</protein>
<dbReference type="Proteomes" id="UP000499080">
    <property type="component" value="Unassembled WGS sequence"/>
</dbReference>
<dbReference type="EMBL" id="BGPR01011020">
    <property type="protein sequence ID" value="GBN49199.1"/>
    <property type="molecule type" value="Genomic_DNA"/>
</dbReference>
<dbReference type="Pfam" id="PF05380">
    <property type="entry name" value="Peptidase_A17"/>
    <property type="match status" value="1"/>
</dbReference>
<keyword evidence="2" id="KW-1185">Reference proteome</keyword>
<name>A0A4Y2PDR1_ARAVE</name>